<organism evidence="1">
    <name type="scientific">Arundo donax</name>
    <name type="common">Giant reed</name>
    <name type="synonym">Donax arundinaceus</name>
    <dbReference type="NCBI Taxonomy" id="35708"/>
    <lineage>
        <taxon>Eukaryota</taxon>
        <taxon>Viridiplantae</taxon>
        <taxon>Streptophyta</taxon>
        <taxon>Embryophyta</taxon>
        <taxon>Tracheophyta</taxon>
        <taxon>Spermatophyta</taxon>
        <taxon>Magnoliopsida</taxon>
        <taxon>Liliopsida</taxon>
        <taxon>Poales</taxon>
        <taxon>Poaceae</taxon>
        <taxon>PACMAD clade</taxon>
        <taxon>Arundinoideae</taxon>
        <taxon>Arundineae</taxon>
        <taxon>Arundo</taxon>
    </lineage>
</organism>
<dbReference type="AlphaFoldDB" id="A0A0A8XPQ2"/>
<protein>
    <submittedName>
        <fullName evidence="1">Uncharacterized protein</fullName>
    </submittedName>
</protein>
<accession>A0A0A8XPQ2</accession>
<evidence type="ECO:0000313" key="1">
    <source>
        <dbReference type="EMBL" id="JAD15799.1"/>
    </source>
</evidence>
<dbReference type="EMBL" id="GBRH01282096">
    <property type="protein sequence ID" value="JAD15799.1"/>
    <property type="molecule type" value="Transcribed_RNA"/>
</dbReference>
<reference evidence="1" key="2">
    <citation type="journal article" date="2015" name="Data Brief">
        <title>Shoot transcriptome of the giant reed, Arundo donax.</title>
        <authorList>
            <person name="Barrero R.A."/>
            <person name="Guerrero F.D."/>
            <person name="Moolhuijzen P."/>
            <person name="Goolsby J.A."/>
            <person name="Tidwell J."/>
            <person name="Bellgard S.E."/>
            <person name="Bellgard M.I."/>
        </authorList>
    </citation>
    <scope>NUCLEOTIDE SEQUENCE</scope>
    <source>
        <tissue evidence="1">Shoot tissue taken approximately 20 cm above the soil surface</tissue>
    </source>
</reference>
<proteinExistence type="predicted"/>
<reference evidence="1" key="1">
    <citation type="submission" date="2014-09" db="EMBL/GenBank/DDBJ databases">
        <authorList>
            <person name="Magalhaes I.L.F."/>
            <person name="Oliveira U."/>
            <person name="Santos F.R."/>
            <person name="Vidigal T.H.D.A."/>
            <person name="Brescovit A.D."/>
            <person name="Santos A.J."/>
        </authorList>
    </citation>
    <scope>NUCLEOTIDE SEQUENCE</scope>
    <source>
        <tissue evidence="1">Shoot tissue taken approximately 20 cm above the soil surface</tissue>
    </source>
</reference>
<sequence>MLQSSKPNLSCKNTRHQQMLNRLVGLITEGASSWMWETPFGQSVRDPASVKASHRKNLQ</sequence>
<name>A0A0A8XPQ2_ARUDO</name>